<evidence type="ECO:0000313" key="1">
    <source>
        <dbReference type="EMBL" id="JAE08661.1"/>
    </source>
</evidence>
<sequence length="9" mass="1121">MTRTCLLQR</sequence>
<name>A0A0A9FEY5_ARUDO</name>
<accession>A0A0A9FEY5</accession>
<dbReference type="EMBL" id="GBRH01189235">
    <property type="protein sequence ID" value="JAE08661.1"/>
    <property type="molecule type" value="Transcribed_RNA"/>
</dbReference>
<reference evidence="1" key="1">
    <citation type="submission" date="2014-09" db="EMBL/GenBank/DDBJ databases">
        <authorList>
            <person name="Magalhaes I.L.F."/>
            <person name="Oliveira U."/>
            <person name="Santos F.R."/>
            <person name="Vidigal T.H.D.A."/>
            <person name="Brescovit A.D."/>
            <person name="Santos A.J."/>
        </authorList>
    </citation>
    <scope>NUCLEOTIDE SEQUENCE</scope>
    <source>
        <tissue evidence="1">Shoot tissue taken approximately 20 cm above the soil surface</tissue>
    </source>
</reference>
<proteinExistence type="predicted"/>
<protein>
    <submittedName>
        <fullName evidence="1">Gl1</fullName>
    </submittedName>
</protein>
<reference evidence="1" key="2">
    <citation type="journal article" date="2015" name="Data Brief">
        <title>Shoot transcriptome of the giant reed, Arundo donax.</title>
        <authorList>
            <person name="Barrero R.A."/>
            <person name="Guerrero F.D."/>
            <person name="Moolhuijzen P."/>
            <person name="Goolsby J.A."/>
            <person name="Tidwell J."/>
            <person name="Bellgard S.E."/>
            <person name="Bellgard M.I."/>
        </authorList>
    </citation>
    <scope>NUCLEOTIDE SEQUENCE</scope>
    <source>
        <tissue evidence="1">Shoot tissue taken approximately 20 cm above the soil surface</tissue>
    </source>
</reference>
<organism evidence="1">
    <name type="scientific">Arundo donax</name>
    <name type="common">Giant reed</name>
    <name type="synonym">Donax arundinaceus</name>
    <dbReference type="NCBI Taxonomy" id="35708"/>
    <lineage>
        <taxon>Eukaryota</taxon>
        <taxon>Viridiplantae</taxon>
        <taxon>Streptophyta</taxon>
        <taxon>Embryophyta</taxon>
        <taxon>Tracheophyta</taxon>
        <taxon>Spermatophyta</taxon>
        <taxon>Magnoliopsida</taxon>
        <taxon>Liliopsida</taxon>
        <taxon>Poales</taxon>
        <taxon>Poaceae</taxon>
        <taxon>PACMAD clade</taxon>
        <taxon>Arundinoideae</taxon>
        <taxon>Arundineae</taxon>
        <taxon>Arundo</taxon>
    </lineage>
</organism>